<proteinExistence type="predicted"/>
<reference evidence="4" key="1">
    <citation type="submission" date="2021-04" db="EMBL/GenBank/DDBJ databases">
        <authorList>
            <person name="Pira H."/>
            <person name="Risdian C."/>
            <person name="Wink J."/>
        </authorList>
    </citation>
    <scope>NUCLEOTIDE SEQUENCE</scope>
    <source>
        <strain evidence="4">WHY3</strain>
    </source>
</reference>
<keyword evidence="3" id="KW-0732">Signal</keyword>
<organism evidence="4 5">
    <name type="scientific">Winogradskyella luteola</name>
    <dbReference type="NCBI Taxonomy" id="2828330"/>
    <lineage>
        <taxon>Bacteria</taxon>
        <taxon>Pseudomonadati</taxon>
        <taxon>Bacteroidota</taxon>
        <taxon>Flavobacteriia</taxon>
        <taxon>Flavobacteriales</taxon>
        <taxon>Flavobacteriaceae</taxon>
        <taxon>Winogradskyella</taxon>
    </lineage>
</organism>
<dbReference type="PROSITE" id="PS51257">
    <property type="entry name" value="PROKAR_LIPOPROTEIN"/>
    <property type="match status" value="1"/>
</dbReference>
<dbReference type="Pfam" id="PF24681">
    <property type="entry name" value="Kelch_KLHDC2_KLHL20_DRC7"/>
    <property type="match status" value="1"/>
</dbReference>
<evidence type="ECO:0000256" key="3">
    <source>
        <dbReference type="SAM" id="SignalP"/>
    </source>
</evidence>
<protein>
    <submittedName>
        <fullName evidence="4">Galactose oxidase</fullName>
    </submittedName>
</protein>
<dbReference type="EMBL" id="JAGSPD010000001">
    <property type="protein sequence ID" value="MBV7267747.1"/>
    <property type="molecule type" value="Genomic_DNA"/>
</dbReference>
<gene>
    <name evidence="4" type="ORF">KCG49_00925</name>
</gene>
<evidence type="ECO:0000313" key="4">
    <source>
        <dbReference type="EMBL" id="MBV7267747.1"/>
    </source>
</evidence>
<feature type="chain" id="PRO_5040986957" evidence="3">
    <location>
        <begin position="26"/>
        <end position="335"/>
    </location>
</feature>
<evidence type="ECO:0000313" key="5">
    <source>
        <dbReference type="Proteomes" id="UP001138894"/>
    </source>
</evidence>
<dbReference type="RefSeq" id="WP_218544298.1">
    <property type="nucleotide sequence ID" value="NZ_JAGSPD010000001.1"/>
</dbReference>
<evidence type="ECO:0000256" key="2">
    <source>
        <dbReference type="ARBA" id="ARBA00022737"/>
    </source>
</evidence>
<dbReference type="AlphaFoldDB" id="A0A9X1F5G0"/>
<keyword evidence="5" id="KW-1185">Reference proteome</keyword>
<sequence length="335" mass="37088">MKKQKINSKVLIIVCLFITSFYSCGDDDDDDDLIGNWAETSVFNEEPRSSATAFTIGNKGYMGTGFDGDDYFNDFWTYDFATNSWQQLADFSGQERSSAVAFTIGNTGYIGTGFNGDTNQELSDFYKYDVSANTWQQISDFGGTARYGSVGFGSDSYGYVGTGFDGDGDKKDFWKYDPTSDTWEELFGFGGSKRRDGVTFTIGSDVFLATGVSNGIYEDDFWVFNMNTETWSVLTDIDDDDSDDVIRANAVAFSLNGLGYIACGEVGGALGTVYEYNPNSDEWVERTSFERVARRDAVAFSNGQRAFVALGRNGTLYLDDNMEFFPTASQDDDDN</sequence>
<dbReference type="PANTHER" id="PTHR45632">
    <property type="entry name" value="LD33804P"/>
    <property type="match status" value="1"/>
</dbReference>
<name>A0A9X1F5G0_9FLAO</name>
<keyword evidence="1" id="KW-0880">Kelch repeat</keyword>
<feature type="signal peptide" evidence="3">
    <location>
        <begin position="1"/>
        <end position="25"/>
    </location>
</feature>
<comment type="caution">
    <text evidence="4">The sequence shown here is derived from an EMBL/GenBank/DDBJ whole genome shotgun (WGS) entry which is preliminary data.</text>
</comment>
<dbReference type="Proteomes" id="UP001138894">
    <property type="component" value="Unassembled WGS sequence"/>
</dbReference>
<dbReference type="PANTHER" id="PTHR45632:SF3">
    <property type="entry name" value="KELCH-LIKE PROTEIN 32"/>
    <property type="match status" value="1"/>
</dbReference>
<accession>A0A9X1F5G0</accession>
<keyword evidence="2" id="KW-0677">Repeat</keyword>
<evidence type="ECO:0000256" key="1">
    <source>
        <dbReference type="ARBA" id="ARBA00022441"/>
    </source>
</evidence>